<dbReference type="PANTHER" id="PTHR43673">
    <property type="entry name" value="NAD(P)H NITROREDUCTASE YDGI-RELATED"/>
    <property type="match status" value="1"/>
</dbReference>
<name>A0A6P1TPT8_9FIRM</name>
<reference evidence="4 5" key="1">
    <citation type="submission" date="2020-01" db="EMBL/GenBank/DDBJ databases">
        <title>Genome analysis of Anaerocolumna sp. CBA3638.</title>
        <authorList>
            <person name="Kim J."/>
            <person name="Roh S.W."/>
        </authorList>
    </citation>
    <scope>NUCLEOTIDE SEQUENCE [LARGE SCALE GENOMIC DNA]</scope>
    <source>
        <strain evidence="4 5">CBA3638</strain>
    </source>
</reference>
<dbReference type="SUPFAM" id="SSF55469">
    <property type="entry name" value="FMN-dependent nitroreductase-like"/>
    <property type="match status" value="1"/>
</dbReference>
<dbReference type="GO" id="GO:0016491">
    <property type="term" value="F:oxidoreductase activity"/>
    <property type="evidence" value="ECO:0007669"/>
    <property type="project" value="UniProtKB-KW"/>
</dbReference>
<dbReference type="RefSeq" id="WP_161838233.1">
    <property type="nucleotide sequence ID" value="NZ_CP048000.1"/>
</dbReference>
<accession>A0A6P1TPT8</accession>
<dbReference type="Gene3D" id="3.40.109.30">
    <property type="entry name" value="putative nitroreductase (tm1586), domain 2"/>
    <property type="match status" value="1"/>
</dbReference>
<feature type="domain" description="Putative nitroreductase TM1586" evidence="3">
    <location>
        <begin position="6"/>
        <end position="219"/>
    </location>
</feature>
<evidence type="ECO:0000313" key="4">
    <source>
        <dbReference type="EMBL" id="QHQ61408.1"/>
    </source>
</evidence>
<dbReference type="EMBL" id="CP048000">
    <property type="protein sequence ID" value="QHQ61408.1"/>
    <property type="molecule type" value="Genomic_DNA"/>
</dbReference>
<evidence type="ECO:0000256" key="1">
    <source>
        <dbReference type="ARBA" id="ARBA00007118"/>
    </source>
</evidence>
<dbReference type="InterPro" id="IPR000415">
    <property type="entry name" value="Nitroreductase-like"/>
</dbReference>
<evidence type="ECO:0000256" key="2">
    <source>
        <dbReference type="ARBA" id="ARBA00023002"/>
    </source>
</evidence>
<proteinExistence type="inferred from homology"/>
<keyword evidence="5" id="KW-1185">Reference proteome</keyword>
<evidence type="ECO:0000313" key="5">
    <source>
        <dbReference type="Proteomes" id="UP000464314"/>
    </source>
</evidence>
<organism evidence="4 5">
    <name type="scientific">Anaerocolumna sedimenticola</name>
    <dbReference type="NCBI Taxonomy" id="2696063"/>
    <lineage>
        <taxon>Bacteria</taxon>
        <taxon>Bacillati</taxon>
        <taxon>Bacillota</taxon>
        <taxon>Clostridia</taxon>
        <taxon>Lachnospirales</taxon>
        <taxon>Lachnospiraceae</taxon>
        <taxon>Anaerocolumna</taxon>
    </lineage>
</organism>
<dbReference type="KEGG" id="anr:Ana3638_12000"/>
<keyword evidence="2" id="KW-0560">Oxidoreductase</keyword>
<dbReference type="Pfam" id="PF14512">
    <property type="entry name" value="TM1586_NiRdase"/>
    <property type="match status" value="1"/>
</dbReference>
<dbReference type="PANTHER" id="PTHR43673:SF10">
    <property type="entry name" value="NADH DEHYDROGENASE_NAD(P)H NITROREDUCTASE XCC3605-RELATED"/>
    <property type="match status" value="1"/>
</dbReference>
<sequence>MTNSQLYETIFKRKSIRKFDMTPLDAAALSGIKNYAAEIRPLDKEIKYEFVYLVTNDVKNLLPIKAPHYICIYSEKKEGYLTNAGFLLQQMDLYFSANHLGSCWLGMAKVAGDIPDKKNSMEFVIMIAFGKTDEPLYRSDIAEFKRKNLTEITNLTDCKELLEPVRLAPSASNSQPWYISGSKEEIIVSRKSLNIIMAPIYNKMNQVDIGIALYHLWLSLEYHGFTPDLAYEKGNVPKGYDYMATVHVRKTLS</sequence>
<dbReference type="InterPro" id="IPR029478">
    <property type="entry name" value="TM1586_NiRdase"/>
</dbReference>
<gene>
    <name evidence="4" type="ORF">Ana3638_12000</name>
</gene>
<protein>
    <submittedName>
        <fullName evidence="4">Nitroreductase</fullName>
    </submittedName>
</protein>
<comment type="similarity">
    <text evidence="1">Belongs to the nitroreductase family.</text>
</comment>
<dbReference type="Proteomes" id="UP000464314">
    <property type="component" value="Chromosome"/>
</dbReference>
<dbReference type="AlphaFoldDB" id="A0A6P1TPT8"/>
<evidence type="ECO:0000259" key="3">
    <source>
        <dbReference type="Pfam" id="PF14512"/>
    </source>
</evidence>
<dbReference type="Gene3D" id="3.40.109.10">
    <property type="entry name" value="NADH Oxidase"/>
    <property type="match status" value="1"/>
</dbReference>